<evidence type="ECO:0000259" key="3">
    <source>
        <dbReference type="Pfam" id="PF07859"/>
    </source>
</evidence>
<dbReference type="InterPro" id="IPR029058">
    <property type="entry name" value="AB_hydrolase_fold"/>
</dbReference>
<dbReference type="InterPro" id="IPR013094">
    <property type="entry name" value="AB_hydrolase_3"/>
</dbReference>
<evidence type="ECO:0000256" key="1">
    <source>
        <dbReference type="ARBA" id="ARBA00010515"/>
    </source>
</evidence>
<organism evidence="4 5">
    <name type="scientific">Methylopila henanensis</name>
    <dbReference type="NCBI Taxonomy" id="873516"/>
    <lineage>
        <taxon>Bacteria</taxon>
        <taxon>Pseudomonadati</taxon>
        <taxon>Pseudomonadota</taxon>
        <taxon>Alphaproteobacteria</taxon>
        <taxon>Hyphomicrobiales</taxon>
        <taxon>Methylopilaceae</taxon>
        <taxon>Methylopila</taxon>
    </lineage>
</organism>
<dbReference type="SUPFAM" id="SSF53474">
    <property type="entry name" value="alpha/beta-Hydrolases"/>
    <property type="match status" value="1"/>
</dbReference>
<dbReference type="PROSITE" id="PS01173">
    <property type="entry name" value="LIPASE_GDXG_HIS"/>
    <property type="match status" value="1"/>
</dbReference>
<evidence type="ECO:0000313" key="5">
    <source>
        <dbReference type="Proteomes" id="UP001597308"/>
    </source>
</evidence>
<dbReference type="Gene3D" id="3.40.50.1820">
    <property type="entry name" value="alpha/beta hydrolase"/>
    <property type="match status" value="1"/>
</dbReference>
<protein>
    <submittedName>
        <fullName evidence="4">Alpha/beta hydrolase</fullName>
    </submittedName>
</protein>
<keyword evidence="5" id="KW-1185">Reference proteome</keyword>
<dbReference type="EMBL" id="JBHUER010000001">
    <property type="protein sequence ID" value="MFD1701733.1"/>
    <property type="molecule type" value="Genomic_DNA"/>
</dbReference>
<feature type="domain" description="Alpha/beta hydrolase fold-3" evidence="3">
    <location>
        <begin position="77"/>
        <end position="278"/>
    </location>
</feature>
<reference evidence="5" key="1">
    <citation type="journal article" date="2019" name="Int. J. Syst. Evol. Microbiol.">
        <title>The Global Catalogue of Microorganisms (GCM) 10K type strain sequencing project: providing services to taxonomists for standard genome sequencing and annotation.</title>
        <authorList>
            <consortium name="The Broad Institute Genomics Platform"/>
            <consortium name="The Broad Institute Genome Sequencing Center for Infectious Disease"/>
            <person name="Wu L."/>
            <person name="Ma J."/>
        </authorList>
    </citation>
    <scope>NUCLEOTIDE SEQUENCE [LARGE SCALE GENOMIC DNA]</scope>
    <source>
        <strain evidence="5">KCTC 23707</strain>
    </source>
</reference>
<name>A0ABW4K2T2_9HYPH</name>
<evidence type="ECO:0000313" key="4">
    <source>
        <dbReference type="EMBL" id="MFD1701733.1"/>
    </source>
</evidence>
<dbReference type="RefSeq" id="WP_378796421.1">
    <property type="nucleotide sequence ID" value="NZ_JBHUER010000001.1"/>
</dbReference>
<dbReference type="Pfam" id="PF07859">
    <property type="entry name" value="Abhydrolase_3"/>
    <property type="match status" value="1"/>
</dbReference>
<gene>
    <name evidence="4" type="ORF">ACFSCV_01835</name>
</gene>
<comment type="similarity">
    <text evidence="1">Belongs to the 'GDXG' lipolytic enzyme family.</text>
</comment>
<dbReference type="PANTHER" id="PTHR48081:SF30">
    <property type="entry name" value="ACETYL-HYDROLASE LIPR-RELATED"/>
    <property type="match status" value="1"/>
</dbReference>
<accession>A0ABW4K2T2</accession>
<sequence length="314" mass="32748">MNEPVSVRARMLRLALRYAVKPRLLGEPDLLRLRAEVDAVARLAPDAPRNVARRATRVGGLAAEAHAPVGFAGSRVLLYLHGGAFVAGSPRTHRGISGRLARGVGATTITPDYRLAPEHPFPAAIEDALGVYEALLESGVAPGAIGLVGDSAGGNLVFALMLDLKRRGLPQPAAAVALSPFVDLTGSGESMSGNKALDPFLEPEGLPALVAAYAPGRDPRDPLLSPLYGDLAGLPPCFVQCGGDEILRDDSVRMNAALLAAGVDATLEIWPQMPHVWQAFARFLPEGRSAIARIVAFLDARLAAGEGGLSADAA</sequence>
<dbReference type="GO" id="GO:0016787">
    <property type="term" value="F:hydrolase activity"/>
    <property type="evidence" value="ECO:0007669"/>
    <property type="project" value="UniProtKB-KW"/>
</dbReference>
<evidence type="ECO:0000256" key="2">
    <source>
        <dbReference type="ARBA" id="ARBA00022801"/>
    </source>
</evidence>
<proteinExistence type="inferred from homology"/>
<dbReference type="InterPro" id="IPR050300">
    <property type="entry name" value="GDXG_lipolytic_enzyme"/>
</dbReference>
<dbReference type="InterPro" id="IPR002168">
    <property type="entry name" value="Lipase_GDXG_HIS_AS"/>
</dbReference>
<comment type="caution">
    <text evidence="4">The sequence shown here is derived from an EMBL/GenBank/DDBJ whole genome shotgun (WGS) entry which is preliminary data.</text>
</comment>
<dbReference type="PANTHER" id="PTHR48081">
    <property type="entry name" value="AB HYDROLASE SUPERFAMILY PROTEIN C4A8.06C"/>
    <property type="match status" value="1"/>
</dbReference>
<keyword evidence="2 4" id="KW-0378">Hydrolase</keyword>
<dbReference type="Proteomes" id="UP001597308">
    <property type="component" value="Unassembled WGS sequence"/>
</dbReference>